<accession>A0A1M6TQ84</accession>
<keyword evidence="1" id="KW-0732">Signal</keyword>
<gene>
    <name evidence="2" type="ORF">SAMN04488028_106136</name>
</gene>
<protein>
    <recommendedName>
        <fullName evidence="4">DUF4837 domain-containing protein</fullName>
    </recommendedName>
</protein>
<name>A0A1M6TQ84_REIAG</name>
<evidence type="ECO:0000256" key="1">
    <source>
        <dbReference type="SAM" id="SignalP"/>
    </source>
</evidence>
<reference evidence="3" key="1">
    <citation type="submission" date="2016-11" db="EMBL/GenBank/DDBJ databases">
        <authorList>
            <person name="Varghese N."/>
            <person name="Submissions S."/>
        </authorList>
    </citation>
    <scope>NUCLEOTIDE SEQUENCE [LARGE SCALE GENOMIC DNA]</scope>
    <source>
        <strain evidence="3">DSM 26134</strain>
    </source>
</reference>
<evidence type="ECO:0008006" key="4">
    <source>
        <dbReference type="Google" id="ProtNLM"/>
    </source>
</evidence>
<evidence type="ECO:0000313" key="3">
    <source>
        <dbReference type="Proteomes" id="UP000184474"/>
    </source>
</evidence>
<dbReference type="InterPro" id="IPR032286">
    <property type="entry name" value="DUF4837"/>
</dbReference>
<feature type="signal peptide" evidence="1">
    <location>
        <begin position="1"/>
        <end position="19"/>
    </location>
</feature>
<keyword evidence="3" id="KW-1185">Reference proteome</keyword>
<proteinExistence type="predicted"/>
<dbReference type="PROSITE" id="PS51257">
    <property type="entry name" value="PROKAR_LIPOPROTEIN"/>
    <property type="match status" value="1"/>
</dbReference>
<evidence type="ECO:0000313" key="2">
    <source>
        <dbReference type="EMBL" id="SHK59145.1"/>
    </source>
</evidence>
<organism evidence="2 3">
    <name type="scientific">Reichenbachiella agariperforans</name>
    <dbReference type="NCBI Taxonomy" id="156994"/>
    <lineage>
        <taxon>Bacteria</taxon>
        <taxon>Pseudomonadati</taxon>
        <taxon>Bacteroidota</taxon>
        <taxon>Cytophagia</taxon>
        <taxon>Cytophagales</taxon>
        <taxon>Reichenbachiellaceae</taxon>
        <taxon>Reichenbachiella</taxon>
    </lineage>
</organism>
<dbReference type="EMBL" id="FRAA01000006">
    <property type="protein sequence ID" value="SHK59145.1"/>
    <property type="molecule type" value="Genomic_DNA"/>
</dbReference>
<sequence>MSKLLCTLTLLTSMSLLVACSNSSDQSISSKKDSDKTYLPKAGGEPNAVLVVMDTTDWSGEIGESLRDIFSAYVPGLPQDEPYFKVRNINPLKFNSIIKRATNVIFVHTLDSRGRQSYQMSKYYSEATVERIKKDSSIFMLPQTDVYAKGQNVLHLFGQTKTQLIKHIQDNQSTLRNHFLKIENDRVASKIFKVREKQIEKRLEEDHDFTLNIPYGYELAKNLKDFVWIRQLDTQWEKDIFVYFRPYDNQEPFEDVMAYRESITSMYMRDIQKPEIYMTLQDTLGYVKEVNFKGRYAKEARGLWKYSDISAGGPFVSYTFVDEEQKRIYYLEGYVFNPGEDKRVPMQEMEVILQSFTSNLSL</sequence>
<dbReference type="AlphaFoldDB" id="A0A1M6TQ84"/>
<dbReference type="Proteomes" id="UP000184474">
    <property type="component" value="Unassembled WGS sequence"/>
</dbReference>
<dbReference type="STRING" id="156994.SAMN04488028_106136"/>
<dbReference type="RefSeq" id="WP_073123845.1">
    <property type="nucleotide sequence ID" value="NZ_FRAA01000006.1"/>
</dbReference>
<feature type="chain" id="PRO_5012500407" description="DUF4837 domain-containing protein" evidence="1">
    <location>
        <begin position="20"/>
        <end position="362"/>
    </location>
</feature>
<dbReference type="Pfam" id="PF16125">
    <property type="entry name" value="DUF4837"/>
    <property type="match status" value="1"/>
</dbReference>